<proteinExistence type="predicted"/>
<dbReference type="InterPro" id="IPR057942">
    <property type="entry name" value="TPR_TNPO3_IPO13_3rd"/>
</dbReference>
<name>A0A067NCK6_BOTB1</name>
<dbReference type="InterPro" id="IPR057941">
    <property type="entry name" value="TPR_TNPO3_IPO13_2nd"/>
</dbReference>
<dbReference type="InterPro" id="IPR011989">
    <property type="entry name" value="ARM-like"/>
</dbReference>
<dbReference type="GO" id="GO:0005737">
    <property type="term" value="C:cytoplasm"/>
    <property type="evidence" value="ECO:0007669"/>
    <property type="project" value="TreeGrafter"/>
</dbReference>
<dbReference type="InterPro" id="IPR013598">
    <property type="entry name" value="Exportin-1/Importin-b-like"/>
</dbReference>
<dbReference type="InParanoid" id="A0A067NCK6"/>
<dbReference type="STRING" id="930990.A0A067NCK6"/>
<feature type="domain" description="Importin N-terminal" evidence="1">
    <location>
        <begin position="32"/>
        <end position="99"/>
    </location>
</feature>
<dbReference type="PROSITE" id="PS50166">
    <property type="entry name" value="IMPORTIN_B_NT"/>
    <property type="match status" value="1"/>
</dbReference>
<evidence type="ECO:0000259" key="1">
    <source>
        <dbReference type="PROSITE" id="PS50166"/>
    </source>
</evidence>
<dbReference type="SMART" id="SM00913">
    <property type="entry name" value="IBN_N"/>
    <property type="match status" value="1"/>
</dbReference>
<evidence type="ECO:0000313" key="3">
    <source>
        <dbReference type="Proteomes" id="UP000027195"/>
    </source>
</evidence>
<dbReference type="Pfam" id="PF24139">
    <property type="entry name" value="TPR_TNPO3_IPO13_4th"/>
    <property type="match status" value="1"/>
</dbReference>
<dbReference type="OrthoDB" id="435593at2759"/>
<dbReference type="InterPro" id="IPR001494">
    <property type="entry name" value="Importin-beta_N"/>
</dbReference>
<dbReference type="Pfam" id="PF24138">
    <property type="entry name" value="TPR_TNPO3_IPO13_2nd"/>
    <property type="match status" value="1"/>
</dbReference>
<dbReference type="Pfam" id="PF03810">
    <property type="entry name" value="IBN_N"/>
    <property type="match status" value="1"/>
</dbReference>
<reference evidence="3" key="1">
    <citation type="journal article" date="2014" name="Proc. Natl. Acad. Sci. U.S.A.">
        <title>Extensive sampling of basidiomycete genomes demonstrates inadequacy of the white-rot/brown-rot paradigm for wood decay fungi.</title>
        <authorList>
            <person name="Riley R."/>
            <person name="Salamov A.A."/>
            <person name="Brown D.W."/>
            <person name="Nagy L.G."/>
            <person name="Floudas D."/>
            <person name="Held B.W."/>
            <person name="Levasseur A."/>
            <person name="Lombard V."/>
            <person name="Morin E."/>
            <person name="Otillar R."/>
            <person name="Lindquist E.A."/>
            <person name="Sun H."/>
            <person name="LaButti K.M."/>
            <person name="Schmutz J."/>
            <person name="Jabbour D."/>
            <person name="Luo H."/>
            <person name="Baker S.E."/>
            <person name="Pisabarro A.G."/>
            <person name="Walton J.D."/>
            <person name="Blanchette R.A."/>
            <person name="Henrissat B."/>
            <person name="Martin F."/>
            <person name="Cullen D."/>
            <person name="Hibbett D.S."/>
            <person name="Grigoriev I.V."/>
        </authorList>
    </citation>
    <scope>NUCLEOTIDE SEQUENCE [LARGE SCALE GENOMIC DNA]</scope>
    <source>
        <strain evidence="3">FD-172 SS1</strain>
    </source>
</reference>
<dbReference type="Proteomes" id="UP000027195">
    <property type="component" value="Unassembled WGS sequence"/>
</dbReference>
<dbReference type="InterPro" id="IPR051345">
    <property type="entry name" value="Importin_beta-like_NTR"/>
</dbReference>
<dbReference type="Pfam" id="PF08389">
    <property type="entry name" value="Xpo1"/>
    <property type="match status" value="1"/>
</dbReference>
<dbReference type="Gene3D" id="1.25.10.10">
    <property type="entry name" value="Leucine-rich Repeat Variant"/>
    <property type="match status" value="1"/>
</dbReference>
<dbReference type="InterPro" id="IPR058537">
    <property type="entry name" value="TPR_TNPO3_IPO13_4th"/>
</dbReference>
<evidence type="ECO:0000313" key="2">
    <source>
        <dbReference type="EMBL" id="KDQ21526.1"/>
    </source>
</evidence>
<organism evidence="2 3">
    <name type="scientific">Botryobasidium botryosum (strain FD-172 SS1)</name>
    <dbReference type="NCBI Taxonomy" id="930990"/>
    <lineage>
        <taxon>Eukaryota</taxon>
        <taxon>Fungi</taxon>
        <taxon>Dikarya</taxon>
        <taxon>Basidiomycota</taxon>
        <taxon>Agaricomycotina</taxon>
        <taxon>Agaricomycetes</taxon>
        <taxon>Cantharellales</taxon>
        <taxon>Botryobasidiaceae</taxon>
        <taxon>Botryobasidium</taxon>
    </lineage>
</organism>
<dbReference type="FunCoup" id="A0A067NCK6">
    <property type="interactions" value="971"/>
</dbReference>
<dbReference type="Pfam" id="PF24140">
    <property type="entry name" value="TPR_TNPO3_IPO13_3rd"/>
    <property type="match status" value="1"/>
</dbReference>
<dbReference type="SUPFAM" id="SSF48371">
    <property type="entry name" value="ARM repeat"/>
    <property type="match status" value="1"/>
</dbReference>
<dbReference type="PANTHER" id="PTHR12363:SF53">
    <property type="entry name" value="MRNA TRANSPORT REGULATOR MTR10"/>
    <property type="match status" value="1"/>
</dbReference>
<dbReference type="GO" id="GO:0006606">
    <property type="term" value="P:protein import into nucleus"/>
    <property type="evidence" value="ECO:0007669"/>
    <property type="project" value="TreeGrafter"/>
</dbReference>
<dbReference type="AlphaFoldDB" id="A0A067NCK6"/>
<dbReference type="GO" id="GO:0031267">
    <property type="term" value="F:small GTPase binding"/>
    <property type="evidence" value="ECO:0007669"/>
    <property type="project" value="InterPro"/>
</dbReference>
<dbReference type="InterPro" id="IPR016024">
    <property type="entry name" value="ARM-type_fold"/>
</dbReference>
<dbReference type="EMBL" id="KL198016">
    <property type="protein sequence ID" value="KDQ21526.1"/>
    <property type="molecule type" value="Genomic_DNA"/>
</dbReference>
<dbReference type="PANTHER" id="PTHR12363">
    <property type="entry name" value="TRANSPORTIN 3 AND IMPORTIN 13"/>
    <property type="match status" value="1"/>
</dbReference>
<dbReference type="HOGENOM" id="CLU_005996_0_1_1"/>
<sequence length="940" mass="105264">MAQNNIDDTVKAVIAALDVFTGQPDKVTLERANTWLQDFQHTPDAWAVCNFLLLSEGVPDASRAFAAQTFRAKVTYDLEQVDPTNRTGLRDTLISALQRYAMGPRVVLIQICLALSGLALQMPEWQDPVQAMIDLLGQNPGTVPALLEFLTVLPEEVSDNTRIPMSNDDYREREAALLTANATEVLKLLAMYIQAPGVTREVQTQVFRCLGSWLRAGEVVASDMTDTPLFAFAFEALASDFLFDTAVDVICELIHETQEVDENMAVIQLIIPRLLALKPLLSTATDDPDRMRGYCRIFTEAGEMYRPLILQYTDMFFPIVEAIAECAAYPDLDIVPITFHFWYRLAQNIGKKPSVSPLLIDVYKALITIIIRHLHFPANPDDMNSQEKDDFRAFRHVMGDTLKDCCYVLGSASCLQRSYEMVTLALSRPAHTISWQEIEAPLFSMRSMGAEVDPNDDEVLPRIMDIITNLPAHPRVRYAATLVISRYTEWIDKHPSYIPIHLEYISAGFNDADVEVSAASGQAMKYLCKDCKRHLVPYLTNLDTFITTVGPKLPQDDRIQVYEAIAYVISSMGMEEAAQALRKFSLDIVTKIHEIVAKPTPATNDELHAAAEYVEQLEAMLYVIRTFGEELPPACQNVCVEVWAVFDALLLKYGSLYFITERCSRTLRLGLEFFGKAAKPILPTLLERLTASFEASGYSSNLWVIGKAVGAFGNENSSVIRSAYKAAYERTSVRVFAMLKSQAFTEIPDVIEDYIQMLIQMTEFTADVLFPSPSFPTSFGVVLSSLNLLQPEIVFASLDLVRNIIGHDALLPVPGMQQPATYTVYAEAIRKTVEQQGFQLVGLLLSGLITHFPEDSNNNVTTIFRILARLWPSDLVSWLPSVLEQLPTSTLPVAAKNQFFADVKNAIDLGQVDRVKQALHSLHRASRKARERKRLTKLDR</sequence>
<accession>A0A067NCK6</accession>
<protein>
    <recommendedName>
        <fullName evidence="1">Importin N-terminal domain-containing protein</fullName>
    </recommendedName>
</protein>
<keyword evidence="3" id="KW-1185">Reference proteome</keyword>
<gene>
    <name evidence="2" type="ORF">BOTBODRAFT_123311</name>
</gene>